<evidence type="ECO:0000313" key="3">
    <source>
        <dbReference type="Proteomes" id="UP000223060"/>
    </source>
</evidence>
<dbReference type="GO" id="GO:0016758">
    <property type="term" value="F:hexosyltransferase activity"/>
    <property type="evidence" value="ECO:0007669"/>
    <property type="project" value="TreeGrafter"/>
</dbReference>
<dbReference type="PANTHER" id="PTHR45947">
    <property type="entry name" value="SULFOQUINOVOSYL TRANSFERASE SQD2"/>
    <property type="match status" value="1"/>
</dbReference>
<dbReference type="RefSeq" id="WP_118907355.1">
    <property type="nucleotide sequence ID" value="NZ_CP011102.1"/>
</dbReference>
<proteinExistence type="predicted"/>
<dbReference type="AlphaFoldDB" id="A0A1S7FRB2"/>
<organism evidence="2 3">
    <name type="scientific">Listeria weihenstephanensis</name>
    <dbReference type="NCBI Taxonomy" id="1006155"/>
    <lineage>
        <taxon>Bacteria</taxon>
        <taxon>Bacillati</taxon>
        <taxon>Bacillota</taxon>
        <taxon>Bacilli</taxon>
        <taxon>Bacillales</taxon>
        <taxon>Listeriaceae</taxon>
        <taxon>Listeria</taxon>
    </lineage>
</organism>
<evidence type="ECO:0000313" key="2">
    <source>
        <dbReference type="EMBL" id="AQY49932.1"/>
    </source>
</evidence>
<dbReference type="Gene3D" id="3.40.50.2000">
    <property type="entry name" value="Glycogen Phosphorylase B"/>
    <property type="match status" value="2"/>
</dbReference>
<name>A0A1S7FRB2_9LIST</name>
<dbReference type="PANTHER" id="PTHR45947:SF3">
    <property type="entry name" value="SULFOQUINOVOSYL TRANSFERASE SQD2"/>
    <property type="match status" value="1"/>
</dbReference>
<protein>
    <recommendedName>
        <fullName evidence="1">Glycosyltransferase subfamily 4-like N-terminal domain-containing protein</fullName>
    </recommendedName>
</protein>
<dbReference type="Proteomes" id="UP000223060">
    <property type="component" value="Chromosome"/>
</dbReference>
<dbReference type="SUPFAM" id="SSF53756">
    <property type="entry name" value="UDP-Glycosyltransferase/glycogen phosphorylase"/>
    <property type="match status" value="1"/>
</dbReference>
<dbReference type="KEGG" id="lwi:UE46_01950"/>
<gene>
    <name evidence="2" type="ORF">UE46_01950</name>
</gene>
<dbReference type="CDD" id="cd03794">
    <property type="entry name" value="GT4_WbuB-like"/>
    <property type="match status" value="1"/>
</dbReference>
<dbReference type="Pfam" id="PF13692">
    <property type="entry name" value="Glyco_trans_1_4"/>
    <property type="match status" value="1"/>
</dbReference>
<reference evidence="3" key="1">
    <citation type="submission" date="2015-03" db="EMBL/GenBank/DDBJ databases">
        <authorList>
            <person name="Ferrari E."/>
            <person name="Walter M.C."/>
            <person name="Huptas C."/>
            <person name="Scherer S."/>
            <person name="Mueller-Herbst S."/>
        </authorList>
    </citation>
    <scope>NUCLEOTIDE SEQUENCE [LARGE SCALE GENOMIC DNA]</scope>
    <source>
        <strain evidence="3">LWP01</strain>
    </source>
</reference>
<evidence type="ECO:0000259" key="1">
    <source>
        <dbReference type="Pfam" id="PF13439"/>
    </source>
</evidence>
<feature type="domain" description="Glycosyltransferase subfamily 4-like N-terminal" evidence="1">
    <location>
        <begin position="17"/>
        <end position="185"/>
    </location>
</feature>
<keyword evidence="3" id="KW-1185">Reference proteome</keyword>
<dbReference type="EMBL" id="CP011102">
    <property type="protein sequence ID" value="AQY49932.1"/>
    <property type="molecule type" value="Genomic_DNA"/>
</dbReference>
<accession>A0A1S7FRB2</accession>
<sequence length="397" mass="45060">MKLLYIHQHYEEHKGATRSYELSKHFLAKGAEVVMISGQGDSHTTEEGLVVKATHTAYHQKMSKMRRIFAFIHFFMRSIVLGIREKNIDQIYATSTPLTVGLVGLILSKLKRKAFIFEVRDVWPDVPIQLGIIENVWMIHLLKWLELRIYAGATHIVVLSEGMKQNLLEKKVPENKITVAENFANRELVRESNEEQPEDTELSRWTDGRFVVVHPGTMGLVNGAGYLVTCAERLQHNEAIRFLLIGEGSEKREIQAQIEAKKLTNIRVLDAKAKKETLQIVSGCQMGTMLVTDEPILQDNSANKFFDFLACGLPIVLNYRGWQKQVLEESGAGKGFAHRDVEGYCAFVEGLATDRDSWHQAHQASQQLAEKYDVNRVADRIWHAITNVRSVPVEALD</sequence>
<dbReference type="InterPro" id="IPR050194">
    <property type="entry name" value="Glycosyltransferase_grp1"/>
</dbReference>
<dbReference type="Pfam" id="PF13439">
    <property type="entry name" value="Glyco_transf_4"/>
    <property type="match status" value="1"/>
</dbReference>
<dbReference type="InterPro" id="IPR028098">
    <property type="entry name" value="Glyco_trans_4-like_N"/>
</dbReference>